<dbReference type="PROSITE" id="PS50893">
    <property type="entry name" value="ABC_TRANSPORTER_2"/>
    <property type="match status" value="1"/>
</dbReference>
<dbReference type="CDD" id="cd03261">
    <property type="entry name" value="ABC_Org_Solvent_Resistant"/>
    <property type="match status" value="1"/>
</dbReference>
<dbReference type="PANTHER" id="PTHR43023">
    <property type="entry name" value="PROTEIN TRIGALACTOSYLDIACYLGLYCEROL 3, CHLOROPLASTIC"/>
    <property type="match status" value="1"/>
</dbReference>
<keyword evidence="4 6" id="KW-0067">ATP-binding</keyword>
<dbReference type="InterPro" id="IPR017871">
    <property type="entry name" value="ABC_transporter-like_CS"/>
</dbReference>
<evidence type="ECO:0000256" key="1">
    <source>
        <dbReference type="ARBA" id="ARBA00022448"/>
    </source>
</evidence>
<keyword evidence="2" id="KW-0472">Membrane</keyword>
<protein>
    <submittedName>
        <fullName evidence="6">ABC transporter ATP-binding protein</fullName>
    </submittedName>
</protein>
<evidence type="ECO:0000259" key="5">
    <source>
        <dbReference type="PROSITE" id="PS50893"/>
    </source>
</evidence>
<keyword evidence="3" id="KW-0547">Nucleotide-binding</keyword>
<dbReference type="Gene3D" id="3.40.50.300">
    <property type="entry name" value="P-loop containing nucleotide triphosphate hydrolases"/>
    <property type="match status" value="1"/>
</dbReference>
<dbReference type="InterPro" id="IPR003593">
    <property type="entry name" value="AAA+_ATPase"/>
</dbReference>
<dbReference type="PANTHER" id="PTHR43023:SF6">
    <property type="entry name" value="INTERMEMBRANE PHOSPHOLIPID TRANSPORT SYSTEM ATP-BINDING PROTEIN MLAF"/>
    <property type="match status" value="1"/>
</dbReference>
<accession>A0A809S8X3</accession>
<dbReference type="InterPro" id="IPR027417">
    <property type="entry name" value="P-loop_NTPase"/>
</dbReference>
<dbReference type="SMART" id="SM00382">
    <property type="entry name" value="AAA"/>
    <property type="match status" value="1"/>
</dbReference>
<organism evidence="6 7">
    <name type="scientific">Sulfuriferula nivalis</name>
    <dbReference type="NCBI Taxonomy" id="2675298"/>
    <lineage>
        <taxon>Bacteria</taxon>
        <taxon>Pseudomonadati</taxon>
        <taxon>Pseudomonadota</taxon>
        <taxon>Betaproteobacteria</taxon>
        <taxon>Nitrosomonadales</taxon>
        <taxon>Sulfuricellaceae</taxon>
        <taxon>Sulfuriferula</taxon>
    </lineage>
</organism>
<gene>
    <name evidence="6" type="ORF">SFSGTM_15510</name>
</gene>
<dbReference type="AlphaFoldDB" id="A0A809S8X3"/>
<evidence type="ECO:0000256" key="3">
    <source>
        <dbReference type="ARBA" id="ARBA00022741"/>
    </source>
</evidence>
<sequence length="281" mass="30847">MIALVSLFCAVSTDNLIEIRDVSFAYGSREILKGINLNAPRGKVIAIMGGSGSGKTTLLRLIGGQLRPTQGEVSMDGQIIHQLGNDELYKIRRKMGMLFQFGALFTDMSVFDNVAFQMREHTDLSEEMIRDLVLMKLHAVGLRGAHELMPHELSGGMARRVALARAVALDPQLIMYDEPFAGLDPISLGVIGNLIRRMTDALGLTSILVTHDIHESLKIVDYVYFISNGVVEAEGTPEEILASKLPFVHQFTHAEEDGPVPFHYPAPDYASDLALIKMAGK</sequence>
<dbReference type="Proteomes" id="UP000463939">
    <property type="component" value="Chromosome"/>
</dbReference>
<dbReference type="SUPFAM" id="SSF52540">
    <property type="entry name" value="P-loop containing nucleoside triphosphate hydrolases"/>
    <property type="match status" value="1"/>
</dbReference>
<evidence type="ECO:0000313" key="7">
    <source>
        <dbReference type="Proteomes" id="UP000463939"/>
    </source>
</evidence>
<keyword evidence="7" id="KW-1185">Reference proteome</keyword>
<dbReference type="GO" id="GO:0005524">
    <property type="term" value="F:ATP binding"/>
    <property type="evidence" value="ECO:0007669"/>
    <property type="project" value="UniProtKB-KW"/>
</dbReference>
<dbReference type="EMBL" id="AP021881">
    <property type="protein sequence ID" value="BBP00843.1"/>
    <property type="molecule type" value="Genomic_DNA"/>
</dbReference>
<keyword evidence="1" id="KW-0813">Transport</keyword>
<evidence type="ECO:0000313" key="6">
    <source>
        <dbReference type="EMBL" id="BBP00843.1"/>
    </source>
</evidence>
<evidence type="ECO:0000256" key="4">
    <source>
        <dbReference type="ARBA" id="ARBA00022840"/>
    </source>
</evidence>
<dbReference type="PROSITE" id="PS00211">
    <property type="entry name" value="ABC_TRANSPORTER_1"/>
    <property type="match status" value="1"/>
</dbReference>
<reference evidence="7" key="1">
    <citation type="submission" date="2019-11" db="EMBL/GenBank/DDBJ databases">
        <title>Isolation and characterization of a novel species in the genus Sulfuriferula.</title>
        <authorList>
            <person name="Mochizuki J."/>
            <person name="Kojima H."/>
            <person name="Fukui M."/>
        </authorList>
    </citation>
    <scope>NUCLEOTIDE SEQUENCE [LARGE SCALE GENOMIC DNA]</scope>
    <source>
        <strain evidence="7">SGTM</strain>
    </source>
</reference>
<feature type="domain" description="ABC transporter" evidence="5">
    <location>
        <begin position="17"/>
        <end position="253"/>
    </location>
</feature>
<dbReference type="Pfam" id="PF00005">
    <property type="entry name" value="ABC_tran"/>
    <property type="match status" value="1"/>
</dbReference>
<keyword evidence="2" id="KW-1003">Cell membrane</keyword>
<proteinExistence type="predicted"/>
<evidence type="ECO:0000256" key="2">
    <source>
        <dbReference type="ARBA" id="ARBA00022475"/>
    </source>
</evidence>
<name>A0A809S8X3_9PROT</name>
<dbReference type="InterPro" id="IPR003439">
    <property type="entry name" value="ABC_transporter-like_ATP-bd"/>
</dbReference>
<dbReference type="GO" id="GO:0016887">
    <property type="term" value="F:ATP hydrolysis activity"/>
    <property type="evidence" value="ECO:0007669"/>
    <property type="project" value="InterPro"/>
</dbReference>
<dbReference type="KEGG" id="sniv:SFSGTM_15510"/>